<feature type="transmembrane region" description="Helical" evidence="1">
    <location>
        <begin position="132"/>
        <end position="152"/>
    </location>
</feature>
<dbReference type="GO" id="GO:0016010">
    <property type="term" value="C:dystrophin-associated glycoprotein complex"/>
    <property type="evidence" value="ECO:0007669"/>
    <property type="project" value="InterPro"/>
</dbReference>
<evidence type="ECO:0000256" key="1">
    <source>
        <dbReference type="SAM" id="Phobius"/>
    </source>
</evidence>
<comment type="caution">
    <text evidence="2">The sequence shown here is derived from an EMBL/GenBank/DDBJ whole genome shotgun (WGS) entry which is preliminary data.</text>
</comment>
<evidence type="ECO:0008006" key="4">
    <source>
        <dbReference type="Google" id="ProtNLM"/>
    </source>
</evidence>
<evidence type="ECO:0000313" key="2">
    <source>
        <dbReference type="EMBL" id="KAK4876933.1"/>
    </source>
</evidence>
<name>A0AAN7QG99_9COLE</name>
<feature type="transmembrane region" description="Helical" evidence="1">
    <location>
        <begin position="276"/>
        <end position="300"/>
    </location>
</feature>
<gene>
    <name evidence="2" type="ORF">RN001_009439</name>
</gene>
<sequence length="329" mass="36677">MTGRGRSVTLPRMGVTVTENQSNGNHAGISNRPISYYDNIRENGQRAEHSSLEQNEYELRDLRFERARSPTQVHLLNTTVPQNIGIRSLSERHEPTRNSLRHSRMIVMSRSGKVPKKCLPLVLIHHKLAKGLTGLQILLGFALASLSLWLLLWAPNIRQRDNPYWSGISLLLSGICGLILLGCCKVDSPRTPKGYFLYSFKILSIFLSVTAGATCLTACIFAVIHLISLSTMTCAPLNQLNATCFCKVGSINDTALPLPVKSYHYSDLSCPEVNNILSILVIFSSGTNGIGGVISIWYVYLHWISRYSYNYSKVRIEENRPKPVLISST</sequence>
<proteinExistence type="predicted"/>
<dbReference type="Proteomes" id="UP001353858">
    <property type="component" value="Unassembled WGS sequence"/>
</dbReference>
<dbReference type="AlphaFoldDB" id="A0AAN7QG99"/>
<dbReference type="InterPro" id="IPR030429">
    <property type="entry name" value="Sarcospan"/>
</dbReference>
<feature type="transmembrane region" description="Helical" evidence="1">
    <location>
        <begin position="205"/>
        <end position="227"/>
    </location>
</feature>
<keyword evidence="1" id="KW-0812">Transmembrane</keyword>
<reference evidence="3" key="1">
    <citation type="submission" date="2023-01" db="EMBL/GenBank/DDBJ databases">
        <title>Key to firefly adult light organ development and bioluminescence: homeobox transcription factors regulate luciferase expression and transportation to peroxisome.</title>
        <authorList>
            <person name="Fu X."/>
        </authorList>
    </citation>
    <scope>NUCLEOTIDE SEQUENCE [LARGE SCALE GENOMIC DNA]</scope>
</reference>
<keyword evidence="1" id="KW-1133">Transmembrane helix</keyword>
<feature type="transmembrane region" description="Helical" evidence="1">
    <location>
        <begin position="164"/>
        <end position="184"/>
    </location>
</feature>
<dbReference type="GO" id="GO:0042383">
    <property type="term" value="C:sarcolemma"/>
    <property type="evidence" value="ECO:0007669"/>
    <property type="project" value="TreeGrafter"/>
</dbReference>
<protein>
    <recommendedName>
        <fullName evidence="4">Sarcospan</fullName>
    </recommendedName>
</protein>
<dbReference type="PANTHER" id="PTHR15260">
    <property type="entry name" value="SARCOSPAN"/>
    <property type="match status" value="1"/>
</dbReference>
<dbReference type="PANTHER" id="PTHR15260:SF1">
    <property type="entry name" value="SARCOSPAN"/>
    <property type="match status" value="1"/>
</dbReference>
<keyword evidence="1" id="KW-0472">Membrane</keyword>
<dbReference type="EMBL" id="JARPUR010000004">
    <property type="protein sequence ID" value="KAK4876933.1"/>
    <property type="molecule type" value="Genomic_DNA"/>
</dbReference>
<keyword evidence="3" id="KW-1185">Reference proteome</keyword>
<organism evidence="2 3">
    <name type="scientific">Aquatica leii</name>
    <dbReference type="NCBI Taxonomy" id="1421715"/>
    <lineage>
        <taxon>Eukaryota</taxon>
        <taxon>Metazoa</taxon>
        <taxon>Ecdysozoa</taxon>
        <taxon>Arthropoda</taxon>
        <taxon>Hexapoda</taxon>
        <taxon>Insecta</taxon>
        <taxon>Pterygota</taxon>
        <taxon>Neoptera</taxon>
        <taxon>Endopterygota</taxon>
        <taxon>Coleoptera</taxon>
        <taxon>Polyphaga</taxon>
        <taxon>Elateriformia</taxon>
        <taxon>Elateroidea</taxon>
        <taxon>Lampyridae</taxon>
        <taxon>Luciolinae</taxon>
        <taxon>Aquatica</taxon>
    </lineage>
</organism>
<accession>A0AAN7QG99</accession>
<evidence type="ECO:0000313" key="3">
    <source>
        <dbReference type="Proteomes" id="UP001353858"/>
    </source>
</evidence>